<name>A0A9P6A0E6_PLEER</name>
<dbReference type="EMBL" id="MU154560">
    <property type="protein sequence ID" value="KAF9495599.1"/>
    <property type="molecule type" value="Genomic_DNA"/>
</dbReference>
<feature type="non-terminal residue" evidence="2">
    <location>
        <position position="56"/>
    </location>
</feature>
<evidence type="ECO:0000313" key="2">
    <source>
        <dbReference type="EMBL" id="KAF9495599.1"/>
    </source>
</evidence>
<organism evidence="2 3">
    <name type="scientific">Pleurotus eryngii</name>
    <name type="common">Boletus of the steppes</name>
    <dbReference type="NCBI Taxonomy" id="5323"/>
    <lineage>
        <taxon>Eukaryota</taxon>
        <taxon>Fungi</taxon>
        <taxon>Dikarya</taxon>
        <taxon>Basidiomycota</taxon>
        <taxon>Agaricomycotina</taxon>
        <taxon>Agaricomycetes</taxon>
        <taxon>Agaricomycetidae</taxon>
        <taxon>Agaricales</taxon>
        <taxon>Pleurotineae</taxon>
        <taxon>Pleurotaceae</taxon>
        <taxon>Pleurotus</taxon>
    </lineage>
</organism>
<dbReference type="AlphaFoldDB" id="A0A9P6A0E6"/>
<comment type="caution">
    <text evidence="2">The sequence shown here is derived from an EMBL/GenBank/DDBJ whole genome shotgun (WGS) entry which is preliminary data.</text>
</comment>
<gene>
    <name evidence="2" type="ORF">BDN71DRAFT_1358080</name>
</gene>
<dbReference type="Proteomes" id="UP000807025">
    <property type="component" value="Unassembled WGS sequence"/>
</dbReference>
<reference evidence="2" key="1">
    <citation type="submission" date="2020-11" db="EMBL/GenBank/DDBJ databases">
        <authorList>
            <consortium name="DOE Joint Genome Institute"/>
            <person name="Ahrendt S."/>
            <person name="Riley R."/>
            <person name="Andreopoulos W."/>
            <person name="Labutti K."/>
            <person name="Pangilinan J."/>
            <person name="Ruiz-Duenas F.J."/>
            <person name="Barrasa J.M."/>
            <person name="Sanchez-Garcia M."/>
            <person name="Camarero S."/>
            <person name="Miyauchi S."/>
            <person name="Serrano A."/>
            <person name="Linde D."/>
            <person name="Babiker R."/>
            <person name="Drula E."/>
            <person name="Ayuso-Fernandez I."/>
            <person name="Pacheco R."/>
            <person name="Padilla G."/>
            <person name="Ferreira P."/>
            <person name="Barriuso J."/>
            <person name="Kellner H."/>
            <person name="Castanera R."/>
            <person name="Alfaro M."/>
            <person name="Ramirez L."/>
            <person name="Pisabarro A.G."/>
            <person name="Kuo A."/>
            <person name="Tritt A."/>
            <person name="Lipzen A."/>
            <person name="He G."/>
            <person name="Yan M."/>
            <person name="Ng V."/>
            <person name="Cullen D."/>
            <person name="Martin F."/>
            <person name="Rosso M.-N."/>
            <person name="Henrissat B."/>
            <person name="Hibbett D."/>
            <person name="Martinez A.T."/>
            <person name="Grigoriev I.V."/>
        </authorList>
    </citation>
    <scope>NUCLEOTIDE SEQUENCE</scope>
    <source>
        <strain evidence="2">ATCC 90797</strain>
    </source>
</reference>
<evidence type="ECO:0000256" key="1">
    <source>
        <dbReference type="SAM" id="MobiDB-lite"/>
    </source>
</evidence>
<feature type="non-terminal residue" evidence="2">
    <location>
        <position position="1"/>
    </location>
</feature>
<keyword evidence="3" id="KW-1185">Reference proteome</keyword>
<dbReference type="OrthoDB" id="2917041at2759"/>
<accession>A0A9P6A0E6</accession>
<protein>
    <submittedName>
        <fullName evidence="2">Uncharacterized protein</fullName>
    </submittedName>
</protein>
<sequence length="56" mass="6178">ENIYGMDESGFPPSNQGRERVCGRRGTKTQHKSGNANWENVTVLVTICTDGTVLRP</sequence>
<feature type="region of interest" description="Disordered" evidence="1">
    <location>
        <begin position="1"/>
        <end position="34"/>
    </location>
</feature>
<evidence type="ECO:0000313" key="3">
    <source>
        <dbReference type="Proteomes" id="UP000807025"/>
    </source>
</evidence>
<proteinExistence type="predicted"/>